<dbReference type="AlphaFoldDB" id="A0A345NQS1"/>
<protein>
    <submittedName>
        <fullName evidence="2">Uncharacterized protein</fullName>
    </submittedName>
</protein>
<organism evidence="2 3">
    <name type="scientific">Ornithinimicrobium avium</name>
    <dbReference type="NCBI Taxonomy" id="2283195"/>
    <lineage>
        <taxon>Bacteria</taxon>
        <taxon>Bacillati</taxon>
        <taxon>Actinomycetota</taxon>
        <taxon>Actinomycetes</taxon>
        <taxon>Micrococcales</taxon>
        <taxon>Ornithinimicrobiaceae</taxon>
        <taxon>Ornithinimicrobium</taxon>
    </lineage>
</organism>
<keyword evidence="3" id="KW-1185">Reference proteome</keyword>
<evidence type="ECO:0000313" key="2">
    <source>
        <dbReference type="EMBL" id="AXH97379.1"/>
    </source>
</evidence>
<accession>A0A345NQS1</accession>
<feature type="region of interest" description="Disordered" evidence="1">
    <location>
        <begin position="73"/>
        <end position="110"/>
    </location>
</feature>
<reference evidence="2 3" key="1">
    <citation type="submission" date="2018-07" db="EMBL/GenBank/DDBJ databases">
        <title>Complete genome sequencing of Ornithinimicrobium sp. AMA3305.</title>
        <authorList>
            <person name="Bae J.-W."/>
        </authorList>
    </citation>
    <scope>NUCLEOTIDE SEQUENCE [LARGE SCALE GENOMIC DNA]</scope>
    <source>
        <strain evidence="2 3">AMA3305</strain>
    </source>
</reference>
<dbReference type="Proteomes" id="UP000253790">
    <property type="component" value="Chromosome"/>
</dbReference>
<proteinExistence type="predicted"/>
<name>A0A345NQS1_9MICO</name>
<feature type="compositionally biased region" description="Basic and acidic residues" evidence="1">
    <location>
        <begin position="73"/>
        <end position="95"/>
    </location>
</feature>
<dbReference type="KEGG" id="orn:DV701_15790"/>
<gene>
    <name evidence="2" type="ORF">DV701_15790</name>
</gene>
<evidence type="ECO:0000256" key="1">
    <source>
        <dbReference type="SAM" id="MobiDB-lite"/>
    </source>
</evidence>
<evidence type="ECO:0000313" key="3">
    <source>
        <dbReference type="Proteomes" id="UP000253790"/>
    </source>
</evidence>
<sequence>MRVCHNISAVFDDPNLIGTAGLVPVMALAEKAGLPDLVSEHVAVTGSAGANADLKIVSLVAACSPARTASRRWDLVRPRRDGSGLHRSPGPDHAGHPGMDQTTSAHPNPLASASAAYDTAVQALLTKTGFAA</sequence>
<dbReference type="OrthoDB" id="3718343at2"/>
<dbReference type="RefSeq" id="WP_114929692.1">
    <property type="nucleotide sequence ID" value="NZ_CP031229.1"/>
</dbReference>
<dbReference type="EMBL" id="CP031229">
    <property type="protein sequence ID" value="AXH97379.1"/>
    <property type="molecule type" value="Genomic_DNA"/>
</dbReference>